<evidence type="ECO:0000313" key="2">
    <source>
        <dbReference type="EMBL" id="CAH0717580.1"/>
    </source>
</evidence>
<keyword evidence="1" id="KW-0732">Signal</keyword>
<feature type="signal peptide" evidence="1">
    <location>
        <begin position="1"/>
        <end position="18"/>
    </location>
</feature>
<gene>
    <name evidence="2" type="ORF">BINO364_LOCUS4172</name>
</gene>
<keyword evidence="3" id="KW-1185">Reference proteome</keyword>
<name>A0A8J9VDW6_9NEOP</name>
<dbReference type="Proteomes" id="UP000838878">
    <property type="component" value="Chromosome 12"/>
</dbReference>
<sequence length="226" mass="26888">MYFLLYLTVVTIITPALTQIAIQSGVRPDVRFGQNNDRFDVSNIIKYQQKHLEHNVLDAQSDEFRRRGSKKRKHKLDNNNIFIKNRIRDSEKKTSDENKNEKPENSWLDLLYTRKGSKNIKKKIIKKIEDRVNQLANTIITKIRSMRRFDEFAHHDNMDSVGEADFDENLHKFIEENKQSRRLKNFVDKLHGGKQTRRNMVDPEREILLHYGFPLHMKIEGFLQKP</sequence>
<evidence type="ECO:0000256" key="1">
    <source>
        <dbReference type="SAM" id="SignalP"/>
    </source>
</evidence>
<dbReference type="OrthoDB" id="7483731at2759"/>
<protein>
    <submittedName>
        <fullName evidence="2">Uncharacterized protein</fullName>
    </submittedName>
</protein>
<reference evidence="2" key="1">
    <citation type="submission" date="2021-12" db="EMBL/GenBank/DDBJ databases">
        <authorList>
            <person name="Martin H S."/>
        </authorList>
    </citation>
    <scope>NUCLEOTIDE SEQUENCE</scope>
</reference>
<feature type="chain" id="PRO_5035478584" evidence="1">
    <location>
        <begin position="19"/>
        <end position="226"/>
    </location>
</feature>
<proteinExistence type="predicted"/>
<accession>A0A8J9VDW6</accession>
<dbReference type="AlphaFoldDB" id="A0A8J9VDW6"/>
<feature type="non-terminal residue" evidence="2">
    <location>
        <position position="226"/>
    </location>
</feature>
<evidence type="ECO:0000313" key="3">
    <source>
        <dbReference type="Proteomes" id="UP000838878"/>
    </source>
</evidence>
<organism evidence="2 3">
    <name type="scientific">Brenthis ino</name>
    <name type="common">lesser marbled fritillary</name>
    <dbReference type="NCBI Taxonomy" id="405034"/>
    <lineage>
        <taxon>Eukaryota</taxon>
        <taxon>Metazoa</taxon>
        <taxon>Ecdysozoa</taxon>
        <taxon>Arthropoda</taxon>
        <taxon>Hexapoda</taxon>
        <taxon>Insecta</taxon>
        <taxon>Pterygota</taxon>
        <taxon>Neoptera</taxon>
        <taxon>Endopterygota</taxon>
        <taxon>Lepidoptera</taxon>
        <taxon>Glossata</taxon>
        <taxon>Ditrysia</taxon>
        <taxon>Papilionoidea</taxon>
        <taxon>Nymphalidae</taxon>
        <taxon>Heliconiinae</taxon>
        <taxon>Argynnini</taxon>
        <taxon>Brenthis</taxon>
    </lineage>
</organism>
<dbReference type="EMBL" id="OV170232">
    <property type="protein sequence ID" value="CAH0717580.1"/>
    <property type="molecule type" value="Genomic_DNA"/>
</dbReference>